<name>A0A7J6W338_THATH</name>
<comment type="caution">
    <text evidence="9">The sequence shown here is derived from an EMBL/GenBank/DDBJ whole genome shotgun (WGS) entry which is preliminary data.</text>
</comment>
<feature type="compositionally biased region" description="Basic residues" evidence="7">
    <location>
        <begin position="302"/>
        <end position="321"/>
    </location>
</feature>
<comment type="subcellular location">
    <subcellularLocation>
        <location evidence="1">Nucleus</location>
    </subcellularLocation>
</comment>
<keyword evidence="4" id="KW-0747">Spliceosome</keyword>
<dbReference type="SMART" id="SM01115">
    <property type="entry name" value="cwf21"/>
    <property type="match status" value="1"/>
</dbReference>
<dbReference type="PANTHER" id="PTHR36562:SF5">
    <property type="entry name" value="SERINE_ARGININE REPETITIVE MATRIX 2"/>
    <property type="match status" value="1"/>
</dbReference>
<accession>A0A7J6W338</accession>
<evidence type="ECO:0000259" key="8">
    <source>
        <dbReference type="SMART" id="SM01115"/>
    </source>
</evidence>
<dbReference type="Pfam" id="PF08312">
    <property type="entry name" value="cwf21"/>
    <property type="match status" value="1"/>
</dbReference>
<dbReference type="GO" id="GO:0006397">
    <property type="term" value="P:mRNA processing"/>
    <property type="evidence" value="ECO:0007669"/>
    <property type="project" value="UniProtKB-KW"/>
</dbReference>
<organism evidence="9 10">
    <name type="scientific">Thalictrum thalictroides</name>
    <name type="common">Rue-anemone</name>
    <name type="synonym">Anemone thalictroides</name>
    <dbReference type="NCBI Taxonomy" id="46969"/>
    <lineage>
        <taxon>Eukaryota</taxon>
        <taxon>Viridiplantae</taxon>
        <taxon>Streptophyta</taxon>
        <taxon>Embryophyta</taxon>
        <taxon>Tracheophyta</taxon>
        <taxon>Spermatophyta</taxon>
        <taxon>Magnoliopsida</taxon>
        <taxon>Ranunculales</taxon>
        <taxon>Ranunculaceae</taxon>
        <taxon>Thalictroideae</taxon>
        <taxon>Thalictrum</taxon>
    </lineage>
</organism>
<proteinExistence type="inferred from homology"/>
<evidence type="ECO:0000313" key="9">
    <source>
        <dbReference type="EMBL" id="KAF5191794.1"/>
    </source>
</evidence>
<evidence type="ECO:0000256" key="2">
    <source>
        <dbReference type="ARBA" id="ARBA00005954"/>
    </source>
</evidence>
<evidence type="ECO:0000256" key="4">
    <source>
        <dbReference type="ARBA" id="ARBA00022728"/>
    </source>
</evidence>
<feature type="compositionally biased region" description="Low complexity" evidence="7">
    <location>
        <begin position="360"/>
        <end position="375"/>
    </location>
</feature>
<protein>
    <submittedName>
        <fullName evidence="9">Serine/arginine repetitive matrix protein</fullName>
    </submittedName>
</protein>
<keyword evidence="5" id="KW-0508">mRNA splicing</keyword>
<dbReference type="CDD" id="cd21373">
    <property type="entry name" value="cwf21_SRRM2-like"/>
    <property type="match status" value="1"/>
</dbReference>
<feature type="compositionally biased region" description="Basic and acidic residues" evidence="7">
    <location>
        <begin position="168"/>
        <end position="193"/>
    </location>
</feature>
<keyword evidence="10" id="KW-1185">Reference proteome</keyword>
<evidence type="ECO:0000256" key="6">
    <source>
        <dbReference type="ARBA" id="ARBA00023242"/>
    </source>
</evidence>
<feature type="compositionally biased region" description="Basic and acidic residues" evidence="7">
    <location>
        <begin position="140"/>
        <end position="156"/>
    </location>
</feature>
<feature type="region of interest" description="Disordered" evidence="7">
    <location>
        <begin position="140"/>
        <end position="469"/>
    </location>
</feature>
<evidence type="ECO:0000256" key="1">
    <source>
        <dbReference type="ARBA" id="ARBA00004123"/>
    </source>
</evidence>
<dbReference type="GO" id="GO:0008380">
    <property type="term" value="P:RNA splicing"/>
    <property type="evidence" value="ECO:0007669"/>
    <property type="project" value="UniProtKB-KW"/>
</dbReference>
<dbReference type="OrthoDB" id="10267305at2759"/>
<dbReference type="GO" id="GO:0005681">
    <property type="term" value="C:spliceosomal complex"/>
    <property type="evidence" value="ECO:0007669"/>
    <property type="project" value="UniProtKB-KW"/>
</dbReference>
<feature type="compositionally biased region" description="Basic and acidic residues" evidence="7">
    <location>
        <begin position="331"/>
        <end position="340"/>
    </location>
</feature>
<reference evidence="9 10" key="1">
    <citation type="submission" date="2020-06" db="EMBL/GenBank/DDBJ databases">
        <title>Transcriptomic and genomic resources for Thalictrum thalictroides and T. hernandezii: Facilitating candidate gene discovery in an emerging model plant lineage.</title>
        <authorList>
            <person name="Arias T."/>
            <person name="Riano-Pachon D.M."/>
            <person name="Di Stilio V.S."/>
        </authorList>
    </citation>
    <scope>NUCLEOTIDE SEQUENCE [LARGE SCALE GENOMIC DNA]</scope>
    <source>
        <strain evidence="10">cv. WT478/WT964</strain>
        <tissue evidence="9">Leaves</tissue>
    </source>
</reference>
<evidence type="ECO:0000256" key="5">
    <source>
        <dbReference type="ARBA" id="ARBA00023187"/>
    </source>
</evidence>
<sequence>MYNGIGLQTARGSGTNGYVQTNKFFVKPKSVRVETRGLEGDQGTGGVKKANKEILEHDKKRQIQLKLVMLEDKLTEQGYTDDEIAQQLEQTRKSLEVAAAQAADSGASLLTDTKVSDTQTHQIAARKERQMETLRAAFRITREKESSETQEQKLEIVPESESEDEKLLEEQKIDPAYDTEPQEKVEGLNVEKHVSRKGMNKYEGSYNERKDEVKKSRLREQDSSKRRAYNDDTSDRDISKKLVRSSRKKHDKSSDSEGGSDSSNDRHKKKSLKKHENARRDDSEDSDSSEYKEYRKSGRSSFAKKKPDSRRKKEVTKVKRRHDTDEDDSDSDSHKDDVKSRVQRNFTSTRKIKSQKNDSESNSSGKSDYSNSDSSTRSDSDHDRHSKMKSSKKEGKSTRGGSDDWKKERAYVYNDRDSNKTWDKRSDQDRSRRDIKDEGSESHERREKRKLEGYEDQPESKLSKQTRILAKKSREKISIVAEGRGLMMAMEADSQKGV</sequence>
<dbReference type="InterPro" id="IPR051372">
    <property type="entry name" value="CWC21"/>
</dbReference>
<feature type="domain" description="CWF21" evidence="8">
    <location>
        <begin position="55"/>
        <end position="100"/>
    </location>
</feature>
<dbReference type="Proteomes" id="UP000554482">
    <property type="component" value="Unassembled WGS sequence"/>
</dbReference>
<dbReference type="InterPro" id="IPR013170">
    <property type="entry name" value="mRNA_splic_Cwf21_dom"/>
</dbReference>
<comment type="similarity">
    <text evidence="2">Belongs to the CWC21 family.</text>
</comment>
<dbReference type="Gene3D" id="6.10.140.420">
    <property type="match status" value="1"/>
</dbReference>
<keyword evidence="6" id="KW-0539">Nucleus</keyword>
<feature type="compositionally biased region" description="Acidic residues" evidence="7">
    <location>
        <begin position="158"/>
        <end position="167"/>
    </location>
</feature>
<dbReference type="AlphaFoldDB" id="A0A7J6W338"/>
<keyword evidence="3" id="KW-0507">mRNA processing</keyword>
<feature type="compositionally biased region" description="Basic and acidic residues" evidence="7">
    <location>
        <begin position="206"/>
        <end position="240"/>
    </location>
</feature>
<dbReference type="EMBL" id="JABWDY010022306">
    <property type="protein sequence ID" value="KAF5191794.1"/>
    <property type="molecule type" value="Genomic_DNA"/>
</dbReference>
<dbReference type="PANTHER" id="PTHR36562">
    <property type="entry name" value="SERINE/ARGININE REPETITIVE MATRIX 2"/>
    <property type="match status" value="1"/>
</dbReference>
<feature type="compositionally biased region" description="Basic residues" evidence="7">
    <location>
        <begin position="241"/>
        <end position="251"/>
    </location>
</feature>
<evidence type="ECO:0000256" key="7">
    <source>
        <dbReference type="SAM" id="MobiDB-lite"/>
    </source>
</evidence>
<feature type="compositionally biased region" description="Basic and acidic residues" evidence="7">
    <location>
        <begin position="391"/>
        <end position="462"/>
    </location>
</feature>
<evidence type="ECO:0000313" key="10">
    <source>
        <dbReference type="Proteomes" id="UP000554482"/>
    </source>
</evidence>
<evidence type="ECO:0000256" key="3">
    <source>
        <dbReference type="ARBA" id="ARBA00022664"/>
    </source>
</evidence>
<gene>
    <name evidence="9" type="ORF">FRX31_018619</name>
</gene>